<dbReference type="CDD" id="cd09726">
    <property type="entry name" value="RAMP_I_III"/>
    <property type="match status" value="1"/>
</dbReference>
<evidence type="ECO:0000256" key="1">
    <source>
        <dbReference type="ARBA" id="ARBA00023118"/>
    </source>
</evidence>
<dbReference type="GO" id="GO:0051607">
    <property type="term" value="P:defense response to virus"/>
    <property type="evidence" value="ECO:0007669"/>
    <property type="project" value="UniProtKB-KW"/>
</dbReference>
<dbReference type="GeneID" id="7810398"/>
<proteinExistence type="predicted"/>
<dbReference type="HOGENOM" id="CLU_1182919_0_0_2"/>
<sequence length="230" mass="26221">MIRIHVKLTPLTPYNISSSLRTRERKVVFYFGIDPSFKFIPPTSIKGILRTAACYAFFESVCETVTAKILILNGEKIEEELKKCENGVKFVRQSFVCAELQKLRESKDCESKVYASVLESIIDKFSSPCIVCRVFGSENARAKMRIVMGHKNVNTYLIGNLRFSYDIKTNSKGLDVEVSKDQIEFDVLCEDDECKDVIIKALEQINNGMVRLGRFKSRGFGIIRAEYEVI</sequence>
<dbReference type="KEGG" id="sin:YN1551_2380"/>
<name>C3NKA8_SACI1</name>
<dbReference type="Pfam" id="PF03787">
    <property type="entry name" value="RAMPs"/>
    <property type="match status" value="1"/>
</dbReference>
<dbReference type="Proteomes" id="UP000006818">
    <property type="component" value="Chromosome"/>
</dbReference>
<organism evidence="3 4">
    <name type="scientific">Saccharolobus islandicus (strain Y.N.15.51 / Yellowstone #2)</name>
    <name type="common">Sulfolobus islandicus</name>
    <dbReference type="NCBI Taxonomy" id="419942"/>
    <lineage>
        <taxon>Archaea</taxon>
        <taxon>Thermoproteota</taxon>
        <taxon>Thermoprotei</taxon>
        <taxon>Sulfolobales</taxon>
        <taxon>Sulfolobaceae</taxon>
        <taxon>Saccharolobus</taxon>
    </lineage>
</organism>
<evidence type="ECO:0000313" key="4">
    <source>
        <dbReference type="Proteomes" id="UP000006818"/>
    </source>
</evidence>
<dbReference type="RefSeq" id="WP_012717901.1">
    <property type="nucleotide sequence ID" value="NC_012623.1"/>
</dbReference>
<accession>C3NKA8</accession>
<keyword evidence="1" id="KW-0051">Antiviral defense</keyword>
<dbReference type="InterPro" id="IPR005537">
    <property type="entry name" value="RAMP_III_fam"/>
</dbReference>
<dbReference type="EMBL" id="CP001404">
    <property type="protein sequence ID" value="ACP49351.1"/>
    <property type="molecule type" value="Genomic_DNA"/>
</dbReference>
<dbReference type="AlphaFoldDB" id="C3NKA8"/>
<feature type="domain" description="CRISPR type III-associated protein" evidence="2">
    <location>
        <begin position="8"/>
        <end position="223"/>
    </location>
</feature>
<gene>
    <name evidence="3" type="ordered locus">YN1551_2380</name>
</gene>
<reference evidence="3 4" key="1">
    <citation type="journal article" date="2009" name="Proc. Natl. Acad. Sci. U.S.A.">
        <title>Biogeography of the Sulfolobus islandicus pan-genome.</title>
        <authorList>
            <person name="Reno M.L."/>
            <person name="Held N.L."/>
            <person name="Fields C.J."/>
            <person name="Burke P.V."/>
            <person name="Whitaker R.J."/>
        </authorList>
    </citation>
    <scope>NUCLEOTIDE SEQUENCE [LARGE SCALE GENOMIC DNA]</scope>
    <source>
        <strain evidence="4">Y.N.15.51 / Yellowstone #2</strain>
    </source>
</reference>
<evidence type="ECO:0000259" key="2">
    <source>
        <dbReference type="Pfam" id="PF03787"/>
    </source>
</evidence>
<evidence type="ECO:0000313" key="3">
    <source>
        <dbReference type="EMBL" id="ACP49351.1"/>
    </source>
</evidence>
<protein>
    <recommendedName>
        <fullName evidence="2">CRISPR type III-associated protein domain-containing protein</fullName>
    </recommendedName>
</protein>